<accession>A0A0K2H200</accession>
<dbReference type="AlphaFoldDB" id="A0A0K2H200"/>
<dbReference type="RefSeq" id="WP_053412867.1">
    <property type="nucleotide sequence ID" value="NZ_CP006841.1"/>
</dbReference>
<evidence type="ECO:0000256" key="2">
    <source>
        <dbReference type="SAM" id="Phobius"/>
    </source>
</evidence>
<dbReference type="KEGG" id="clw:CLAC_10690"/>
<keyword evidence="2" id="KW-1133">Transmembrane helix</keyword>
<sequence length="229" mass="24735">MTNQLPPEIYRRRRIAALVIIVVVILAALWGVSSLLSKDDTSAEQVNVTRDDGKKVTPSGKAAEPYKPSSGSKAKDDKADAADPAAEQNAETAALAAKKDCSLADLQIKVNSDRPNYGAEQPKLALTIHNPTGGECVVNLDEQKLRFEVFTLGDYQRVWSDLDCNESEGQGELRLQPGADAVYTAVWSRLTSAPGKCTEADRQQTAPGPYLFYGLVGDKNSDGYTFNLG</sequence>
<evidence type="ECO:0000313" key="4">
    <source>
        <dbReference type="Proteomes" id="UP000058446"/>
    </source>
</evidence>
<name>A0A0K2H200_9CORY</name>
<feature type="transmembrane region" description="Helical" evidence="2">
    <location>
        <begin position="15"/>
        <end position="36"/>
    </location>
</feature>
<dbReference type="EMBL" id="CP006841">
    <property type="protein sequence ID" value="ALA68059.1"/>
    <property type="molecule type" value="Genomic_DNA"/>
</dbReference>
<dbReference type="PATRIC" id="fig|1408189.4.peg.2151"/>
<keyword evidence="2" id="KW-0812">Transmembrane</keyword>
<proteinExistence type="predicted"/>
<evidence type="ECO:0000313" key="3">
    <source>
        <dbReference type="EMBL" id="ALA68059.1"/>
    </source>
</evidence>
<dbReference type="STRING" id="1408189.CLAC_10690"/>
<dbReference type="Proteomes" id="UP000058446">
    <property type="component" value="Chromosome"/>
</dbReference>
<reference evidence="3 4" key="1">
    <citation type="submission" date="2013-10" db="EMBL/GenBank/DDBJ databases">
        <title>Complete genome sequence of Corynebacterium lactis DSM 45799(T), isolated from raw cow milk.</title>
        <authorList>
            <person name="Ruckert C."/>
            <person name="Albersmeier A."/>
            <person name="Lipski A."/>
            <person name="Kalinowski J."/>
        </authorList>
    </citation>
    <scope>NUCLEOTIDE SEQUENCE [LARGE SCALE GENOMIC DNA]</scope>
    <source>
        <strain evidence="3 4">RW2-5</strain>
    </source>
</reference>
<feature type="compositionally biased region" description="Low complexity" evidence="1">
    <location>
        <begin position="82"/>
        <end position="91"/>
    </location>
</feature>
<keyword evidence="2" id="KW-0472">Membrane</keyword>
<feature type="region of interest" description="Disordered" evidence="1">
    <location>
        <begin position="41"/>
        <end position="91"/>
    </location>
</feature>
<evidence type="ECO:0000256" key="1">
    <source>
        <dbReference type="SAM" id="MobiDB-lite"/>
    </source>
</evidence>
<dbReference type="OrthoDB" id="4772932at2"/>
<gene>
    <name evidence="3" type="ORF">CLAC_10690</name>
</gene>
<protein>
    <submittedName>
        <fullName evidence="3">Uncharacterized protein</fullName>
    </submittedName>
</protein>
<organism evidence="3 4">
    <name type="scientific">Corynebacterium lactis RW2-5</name>
    <dbReference type="NCBI Taxonomy" id="1408189"/>
    <lineage>
        <taxon>Bacteria</taxon>
        <taxon>Bacillati</taxon>
        <taxon>Actinomycetota</taxon>
        <taxon>Actinomycetes</taxon>
        <taxon>Mycobacteriales</taxon>
        <taxon>Corynebacteriaceae</taxon>
        <taxon>Corynebacterium</taxon>
    </lineage>
</organism>
<keyword evidence="4" id="KW-1185">Reference proteome</keyword>